<dbReference type="GO" id="GO:0006355">
    <property type="term" value="P:regulation of DNA-templated transcription"/>
    <property type="evidence" value="ECO:0007669"/>
    <property type="project" value="InterPro"/>
</dbReference>
<feature type="domain" description="Ribbon-helix-helix protein CopG" evidence="1">
    <location>
        <begin position="3"/>
        <end position="39"/>
    </location>
</feature>
<dbReference type="SUPFAM" id="SSF47598">
    <property type="entry name" value="Ribbon-helix-helix"/>
    <property type="match status" value="1"/>
</dbReference>
<proteinExistence type="predicted"/>
<dbReference type="Pfam" id="PF01402">
    <property type="entry name" value="RHH_1"/>
    <property type="match status" value="1"/>
</dbReference>
<accession>A0A344URA2</accession>
<organism evidence="2 3">
    <name type="scientific">Acidipropionibacterium virtanenii</name>
    <dbReference type="NCBI Taxonomy" id="2057246"/>
    <lineage>
        <taxon>Bacteria</taxon>
        <taxon>Bacillati</taxon>
        <taxon>Actinomycetota</taxon>
        <taxon>Actinomycetes</taxon>
        <taxon>Propionibacteriales</taxon>
        <taxon>Propionibacteriaceae</taxon>
        <taxon>Acidipropionibacterium</taxon>
    </lineage>
</organism>
<evidence type="ECO:0000313" key="2">
    <source>
        <dbReference type="EMBL" id="AXE37800.1"/>
    </source>
</evidence>
<evidence type="ECO:0000259" key="1">
    <source>
        <dbReference type="Pfam" id="PF01402"/>
    </source>
</evidence>
<name>A0A344URA2_9ACTN</name>
<dbReference type="InterPro" id="IPR002145">
    <property type="entry name" value="CopG"/>
</dbReference>
<dbReference type="KEGG" id="acij:JS278_00608"/>
<dbReference type="AlphaFoldDB" id="A0A344URA2"/>
<sequence length="108" mass="11995">MTVAVRLTPDEEARLDALARRTGRTKSFYVRTAVREYLDGLEDAYTADWAIKDFTAGGARSRPLSELASTLDLTADDVAEGRAALRQARGRNCVHNVPEGYTRIYGHH</sequence>
<dbReference type="RefSeq" id="WP_114043912.1">
    <property type="nucleotide sequence ID" value="NZ_CP025198.1"/>
</dbReference>
<dbReference type="OrthoDB" id="9812023at2"/>
<dbReference type="Proteomes" id="UP000251995">
    <property type="component" value="Chromosome"/>
</dbReference>
<dbReference type="InterPro" id="IPR010985">
    <property type="entry name" value="Ribbon_hlx_hlx"/>
</dbReference>
<evidence type="ECO:0000313" key="3">
    <source>
        <dbReference type="Proteomes" id="UP000251995"/>
    </source>
</evidence>
<gene>
    <name evidence="2" type="ORF">JS278_00608</name>
</gene>
<reference evidence="2 3" key="1">
    <citation type="submission" date="2017-12" db="EMBL/GenBank/DDBJ databases">
        <title>The whole genome sequence of the Acidipropionibacterium virtanenii sp. nov. type strain JS278.</title>
        <authorList>
            <person name="Laine P."/>
            <person name="Deptula P."/>
            <person name="Varmanen P."/>
            <person name="Auvinen P."/>
        </authorList>
    </citation>
    <scope>NUCLEOTIDE SEQUENCE [LARGE SCALE GENOMIC DNA]</scope>
    <source>
        <strain evidence="2 3">JS278</strain>
    </source>
</reference>
<dbReference type="CDD" id="cd22233">
    <property type="entry name" value="RHH_CopAso-like"/>
    <property type="match status" value="1"/>
</dbReference>
<keyword evidence="3" id="KW-1185">Reference proteome</keyword>
<protein>
    <recommendedName>
        <fullName evidence="1">Ribbon-helix-helix protein CopG domain-containing protein</fullName>
    </recommendedName>
</protein>
<dbReference type="EMBL" id="CP025198">
    <property type="protein sequence ID" value="AXE37800.1"/>
    <property type="molecule type" value="Genomic_DNA"/>
</dbReference>